<reference evidence="1" key="1">
    <citation type="journal article" date="2014" name="Int. J. Syst. Evol. Microbiol.">
        <title>Complete genome sequence of Corynebacterium casei LMG S-19264T (=DSM 44701T), isolated from a smear-ripened cheese.</title>
        <authorList>
            <consortium name="US DOE Joint Genome Institute (JGI-PGF)"/>
            <person name="Walter F."/>
            <person name="Albersmeier A."/>
            <person name="Kalinowski J."/>
            <person name="Ruckert C."/>
        </authorList>
    </citation>
    <scope>NUCLEOTIDE SEQUENCE</scope>
    <source>
        <strain evidence="1">KCTC 12711</strain>
    </source>
</reference>
<reference evidence="1" key="2">
    <citation type="submission" date="2020-09" db="EMBL/GenBank/DDBJ databases">
        <authorList>
            <person name="Sun Q."/>
            <person name="Kim S."/>
        </authorList>
    </citation>
    <scope>NUCLEOTIDE SEQUENCE</scope>
    <source>
        <strain evidence="1">KCTC 12711</strain>
    </source>
</reference>
<evidence type="ECO:0000313" key="1">
    <source>
        <dbReference type="EMBL" id="GHA21119.1"/>
    </source>
</evidence>
<name>A0A918S4M6_9GAMM</name>
<comment type="caution">
    <text evidence="1">The sequence shown here is derived from an EMBL/GenBank/DDBJ whole genome shotgun (WGS) entry which is preliminary data.</text>
</comment>
<organism evidence="1 2">
    <name type="scientific">Arenicella chitinivorans</name>
    <dbReference type="NCBI Taxonomy" id="1329800"/>
    <lineage>
        <taxon>Bacteria</taxon>
        <taxon>Pseudomonadati</taxon>
        <taxon>Pseudomonadota</taxon>
        <taxon>Gammaproteobacteria</taxon>
        <taxon>Arenicellales</taxon>
        <taxon>Arenicellaceae</taxon>
        <taxon>Arenicella</taxon>
    </lineage>
</organism>
<proteinExistence type="predicted"/>
<dbReference type="RefSeq" id="WP_189402899.1">
    <property type="nucleotide sequence ID" value="NZ_BMXA01000009.1"/>
</dbReference>
<keyword evidence="2" id="KW-1185">Reference proteome</keyword>
<sequence length="114" mass="13280">MTSKHFNSWHAARVNTPVARVHSAGFMAQPGPFRGLAHTTTERPYRGTVSVRGLQGVGPAAYHFQQHHAVYPDERRHTACCEHPRFRAQHVRMQTWYSTTFLSYLYQSERRQER</sequence>
<evidence type="ECO:0000313" key="2">
    <source>
        <dbReference type="Proteomes" id="UP000614811"/>
    </source>
</evidence>
<protein>
    <submittedName>
        <fullName evidence="1">Uncharacterized protein</fullName>
    </submittedName>
</protein>
<dbReference type="Proteomes" id="UP000614811">
    <property type="component" value="Unassembled WGS sequence"/>
</dbReference>
<accession>A0A918S4M6</accession>
<dbReference type="AlphaFoldDB" id="A0A918S4M6"/>
<dbReference type="EMBL" id="BMXA01000009">
    <property type="protein sequence ID" value="GHA21119.1"/>
    <property type="molecule type" value="Genomic_DNA"/>
</dbReference>
<gene>
    <name evidence="1" type="ORF">GCM10008090_33850</name>
</gene>